<keyword evidence="1" id="KW-1133">Transmembrane helix</keyword>
<evidence type="ECO:0000313" key="3">
    <source>
        <dbReference type="Proteomes" id="UP001154312"/>
    </source>
</evidence>
<evidence type="ECO:0000256" key="1">
    <source>
        <dbReference type="SAM" id="Phobius"/>
    </source>
</evidence>
<feature type="transmembrane region" description="Helical" evidence="1">
    <location>
        <begin position="168"/>
        <end position="192"/>
    </location>
</feature>
<accession>A0A9X4H2Q1</accession>
<dbReference type="EMBL" id="JAKOAV010000022">
    <property type="protein sequence ID" value="MDF9409045.1"/>
    <property type="molecule type" value="Genomic_DNA"/>
</dbReference>
<proteinExistence type="predicted"/>
<protein>
    <submittedName>
        <fullName evidence="2">Stage II sporulation protein M</fullName>
    </submittedName>
</protein>
<reference evidence="2" key="1">
    <citation type="submission" date="2022-02" db="EMBL/GenBank/DDBJ databases">
        <authorList>
            <person name="Leng L."/>
        </authorList>
    </citation>
    <scope>NUCLEOTIDE SEQUENCE</scope>
    <source>
        <strain evidence="2">JI</strain>
    </source>
</reference>
<dbReference type="RefSeq" id="WP_277444457.1">
    <property type="nucleotide sequence ID" value="NZ_JAKOAV010000022.1"/>
</dbReference>
<feature type="transmembrane region" description="Helical" evidence="1">
    <location>
        <begin position="74"/>
        <end position="104"/>
    </location>
</feature>
<evidence type="ECO:0000313" key="2">
    <source>
        <dbReference type="EMBL" id="MDF9409045.1"/>
    </source>
</evidence>
<gene>
    <name evidence="2" type="primary">spoIIM</name>
    <name evidence="2" type="ORF">L7E55_11850</name>
</gene>
<feature type="transmembrane region" description="Helical" evidence="1">
    <location>
        <begin position="125"/>
        <end position="156"/>
    </location>
</feature>
<dbReference type="NCBIfam" id="TIGR02831">
    <property type="entry name" value="spo_II_M"/>
    <property type="match status" value="1"/>
</dbReference>
<name>A0A9X4H2Q1_9FIRM</name>
<keyword evidence="1" id="KW-0812">Transmembrane</keyword>
<keyword evidence="1" id="KW-0472">Membrane</keyword>
<sequence>MFKAFLTLCKTSLRRQWLVYFIVLLVFTLGLTAGFAGVQKLQTDQTDQLQSEVDRFLQQAGMLEIDFSMATRDVIYNGIILVVAIYLLGLTIIGIPFVLAILFVRGFALGFAIEFLTREKSIQGTVLTIVAILPHNILMIPALLFAGAASLSFAWLLAKRFHNSKIQIWPSFIAYSGIMVLVTVCFAGAGLVEVYLTPLLIKIAANYVF</sequence>
<dbReference type="PIRSF" id="PIRSF038973">
    <property type="entry name" value="SpoIIM"/>
    <property type="match status" value="1"/>
</dbReference>
<dbReference type="AlphaFoldDB" id="A0A9X4H2Q1"/>
<organism evidence="2 3">
    <name type="scientific">Pelotomaculum isophthalicicum JI</name>
    <dbReference type="NCBI Taxonomy" id="947010"/>
    <lineage>
        <taxon>Bacteria</taxon>
        <taxon>Bacillati</taxon>
        <taxon>Bacillota</taxon>
        <taxon>Clostridia</taxon>
        <taxon>Eubacteriales</taxon>
        <taxon>Desulfotomaculaceae</taxon>
        <taxon>Pelotomaculum</taxon>
    </lineage>
</organism>
<comment type="caution">
    <text evidence="2">The sequence shown here is derived from an EMBL/GenBank/DDBJ whole genome shotgun (WGS) entry which is preliminary data.</text>
</comment>
<feature type="transmembrane region" description="Helical" evidence="1">
    <location>
        <begin position="17"/>
        <end position="38"/>
    </location>
</feature>
<dbReference type="Pfam" id="PF01944">
    <property type="entry name" value="SpoIIM"/>
    <property type="match status" value="1"/>
</dbReference>
<dbReference type="Proteomes" id="UP001154312">
    <property type="component" value="Unassembled WGS sequence"/>
</dbReference>
<keyword evidence="3" id="KW-1185">Reference proteome</keyword>
<dbReference type="InterPro" id="IPR002798">
    <property type="entry name" value="SpoIIM-like"/>
</dbReference>
<dbReference type="InterPro" id="IPR014196">
    <property type="entry name" value="SpoIIM"/>
</dbReference>